<dbReference type="STRING" id="1184267.A11Q_127"/>
<dbReference type="Gene3D" id="1.10.287.110">
    <property type="entry name" value="DnaJ domain"/>
    <property type="match status" value="1"/>
</dbReference>
<reference evidence="2 3" key="1">
    <citation type="journal article" date="2013" name="ISME J.">
        <title>By their genes ye shall know them: genomic signatures of predatory bacteria.</title>
        <authorList>
            <person name="Pasternak Z."/>
            <person name="Pietrokovski S."/>
            <person name="Rotem O."/>
            <person name="Gophna U."/>
            <person name="Lurie-Weinberger M.N."/>
            <person name="Jurkevitch E."/>
        </authorList>
    </citation>
    <scope>NUCLEOTIDE SEQUENCE [LARGE SCALE GENOMIC DNA]</scope>
    <source>
        <strain evidence="2 3">JSS</strain>
    </source>
</reference>
<dbReference type="PANTHER" id="PTHR34475">
    <property type="match status" value="1"/>
</dbReference>
<dbReference type="PRINTS" id="PR00625">
    <property type="entry name" value="JDOMAIN"/>
</dbReference>
<dbReference type="HOGENOM" id="CLU_106648_0_0_7"/>
<dbReference type="Pfam" id="PF00226">
    <property type="entry name" value="DnaJ"/>
    <property type="match status" value="1"/>
</dbReference>
<dbReference type="PATRIC" id="fig|1184267.3.peg.129"/>
<dbReference type="RefSeq" id="WP_015468837.1">
    <property type="nucleotide sequence ID" value="NC_020813.1"/>
</dbReference>
<protein>
    <recommendedName>
        <fullName evidence="1">J domain-containing protein</fullName>
    </recommendedName>
</protein>
<dbReference type="Pfam" id="PF13413">
    <property type="entry name" value="HTH_25"/>
    <property type="match status" value="1"/>
</dbReference>
<organism evidence="2 3">
    <name type="scientific">Pseudobdellovibrio exovorus JSS</name>
    <dbReference type="NCBI Taxonomy" id="1184267"/>
    <lineage>
        <taxon>Bacteria</taxon>
        <taxon>Pseudomonadati</taxon>
        <taxon>Bdellovibrionota</taxon>
        <taxon>Bdellovibrionia</taxon>
        <taxon>Bdellovibrionales</taxon>
        <taxon>Pseudobdellovibrionaceae</taxon>
        <taxon>Pseudobdellovibrio</taxon>
    </lineage>
</organism>
<dbReference type="AlphaFoldDB" id="M4V4T2"/>
<dbReference type="InterPro" id="IPR010982">
    <property type="entry name" value="Lambda_DNA-bd_dom_sf"/>
</dbReference>
<proteinExistence type="predicted"/>
<accession>M4V4T2</accession>
<dbReference type="InterPro" id="IPR050400">
    <property type="entry name" value="Bact_Cytoskel_RodZ"/>
</dbReference>
<dbReference type="InterPro" id="IPR001623">
    <property type="entry name" value="DnaJ_domain"/>
</dbReference>
<evidence type="ECO:0000313" key="2">
    <source>
        <dbReference type="EMBL" id="AGH94347.1"/>
    </source>
</evidence>
<dbReference type="EMBL" id="CP003537">
    <property type="protein sequence ID" value="AGH94347.1"/>
    <property type="molecule type" value="Genomic_DNA"/>
</dbReference>
<dbReference type="Gene3D" id="1.10.260.40">
    <property type="entry name" value="lambda repressor-like DNA-binding domains"/>
    <property type="match status" value="1"/>
</dbReference>
<evidence type="ECO:0000313" key="3">
    <source>
        <dbReference type="Proteomes" id="UP000012040"/>
    </source>
</evidence>
<dbReference type="eggNOG" id="COG1426">
    <property type="taxonomic scope" value="Bacteria"/>
</dbReference>
<dbReference type="InterPro" id="IPR036869">
    <property type="entry name" value="J_dom_sf"/>
</dbReference>
<keyword evidence="3" id="KW-1185">Reference proteome</keyword>
<dbReference type="CDD" id="cd06257">
    <property type="entry name" value="DnaJ"/>
    <property type="match status" value="1"/>
</dbReference>
<sequence>METERNTENNTQCNYYELLGISESATQQEILVAYQKAKKTYSAENKALSSVFTPEEATQLRTLIEEAYEVLSNNTYRNIYERRVLASTYQKVDLSAESIKSASDSLFQRVTPPVVSMTAEPESTTSNVEMTPAVETVAPVAAASVQKAVEKPVAAPVHPDAPVIDPAYEALLADKKEWTGQDLKAVREYRKLSFDELTDITKINPWYIAAIEDMDPANLPVAVFVRGYVVQLAKALGLKDKLVAESYMRHFRKKIEN</sequence>
<dbReference type="SUPFAM" id="SSF46565">
    <property type="entry name" value="Chaperone J-domain"/>
    <property type="match status" value="1"/>
</dbReference>
<dbReference type="KEGG" id="bex:A11Q_127"/>
<dbReference type="eggNOG" id="COG0484">
    <property type="taxonomic scope" value="Bacteria"/>
</dbReference>
<dbReference type="PROSITE" id="PS50076">
    <property type="entry name" value="DNAJ_2"/>
    <property type="match status" value="1"/>
</dbReference>
<dbReference type="Proteomes" id="UP000012040">
    <property type="component" value="Chromosome"/>
</dbReference>
<evidence type="ECO:0000259" key="1">
    <source>
        <dbReference type="PROSITE" id="PS50076"/>
    </source>
</evidence>
<dbReference type="PANTHER" id="PTHR34475:SF1">
    <property type="entry name" value="CYTOSKELETON PROTEIN RODZ"/>
    <property type="match status" value="1"/>
</dbReference>
<feature type="domain" description="J" evidence="1">
    <location>
        <begin position="14"/>
        <end position="84"/>
    </location>
</feature>
<dbReference type="OrthoDB" id="5291657at2"/>
<name>M4V4T2_9BACT</name>
<dbReference type="GO" id="GO:0003677">
    <property type="term" value="F:DNA binding"/>
    <property type="evidence" value="ECO:0007669"/>
    <property type="project" value="InterPro"/>
</dbReference>
<gene>
    <name evidence="2" type="ORF">A11Q_127</name>
</gene>